<sequence length="265" mass="30872">MASAMTSLLKVESSGTGPPNNGLRLQSGVAESIKMEFDMNLVNKYQKRHHLIRKNCALDINELIYRFVKDGWIADPRSVDLISFSKSDVEMQDLDISGEETDYHLLSWERNFPSRRKSICTEFKLYFYAEGLQTNGIGIFDRFRLTTFLNYLRMRSTGDDFSFDIHMNKDLNEGAILFHNGVLIQFSSENGTQNFYLKTVESNMDLLDKDYSKSAHQRFVKFMFNKFSCDELNKGKYLKHRAIQKLCVRHARQRGDLAHHERVPR</sequence>
<organism evidence="2 3">
    <name type="scientific">Massilia rubra</name>
    <dbReference type="NCBI Taxonomy" id="2607910"/>
    <lineage>
        <taxon>Bacteria</taxon>
        <taxon>Pseudomonadati</taxon>
        <taxon>Pseudomonadota</taxon>
        <taxon>Betaproteobacteria</taxon>
        <taxon>Burkholderiales</taxon>
        <taxon>Oxalobacteraceae</taxon>
        <taxon>Telluria group</taxon>
        <taxon>Massilia</taxon>
    </lineage>
</organism>
<dbReference type="RefSeq" id="WP_167221246.1">
    <property type="nucleotide sequence ID" value="NZ_VUYU01000001.1"/>
</dbReference>
<dbReference type="EMBL" id="VUYU01000001">
    <property type="protein sequence ID" value="NHZ32463.1"/>
    <property type="molecule type" value="Genomic_DNA"/>
</dbReference>
<gene>
    <name evidence="2" type="ORF">F0185_02515</name>
</gene>
<keyword evidence="3" id="KW-1185">Reference proteome</keyword>
<proteinExistence type="predicted"/>
<evidence type="ECO:0000256" key="1">
    <source>
        <dbReference type="SAM" id="MobiDB-lite"/>
    </source>
</evidence>
<reference evidence="2 3" key="1">
    <citation type="submission" date="2019-09" db="EMBL/GenBank/DDBJ databases">
        <title>Taxonomy of Antarctic Massilia spp.: description of Massilia rubra sp. nov., Massilia aquatica sp. nov., Massilia mucilaginosa sp. nov., Massilia frigida sp. nov. isolated from streams, lakes and regoliths.</title>
        <authorList>
            <person name="Holochova P."/>
            <person name="Sedlacek I."/>
            <person name="Kralova S."/>
            <person name="Maslanova I."/>
            <person name="Busse H.-J."/>
            <person name="Stankova E."/>
            <person name="Vrbovska V."/>
            <person name="Kovarovic V."/>
            <person name="Bartak M."/>
            <person name="Svec P."/>
            <person name="Pantucek R."/>
        </authorList>
    </citation>
    <scope>NUCLEOTIDE SEQUENCE [LARGE SCALE GENOMIC DNA]</scope>
    <source>
        <strain evidence="2 3">CCM 8692</strain>
    </source>
</reference>
<accession>A0ABX0LIG8</accession>
<evidence type="ECO:0000313" key="3">
    <source>
        <dbReference type="Proteomes" id="UP000785613"/>
    </source>
</evidence>
<name>A0ABX0LIG8_9BURK</name>
<comment type="caution">
    <text evidence="2">The sequence shown here is derived from an EMBL/GenBank/DDBJ whole genome shotgun (WGS) entry which is preliminary data.</text>
</comment>
<evidence type="ECO:0000313" key="2">
    <source>
        <dbReference type="EMBL" id="NHZ32463.1"/>
    </source>
</evidence>
<protein>
    <submittedName>
        <fullName evidence="2">Uncharacterized protein</fullName>
    </submittedName>
</protein>
<dbReference type="Proteomes" id="UP000785613">
    <property type="component" value="Unassembled WGS sequence"/>
</dbReference>
<feature type="region of interest" description="Disordered" evidence="1">
    <location>
        <begin position="1"/>
        <end position="23"/>
    </location>
</feature>